<sequence>MKTDWLTQVIQHLERTGGTAVLDSRAVNSGDVFVALPGQNVDGRDFISQVLGQESVLVLAEGEAGRQNSGTGGEHSVVWVPELSRRLGQLAEALFAVNESNLSLLGVTGTNGKTSISHFLAQCLSAEAGRCGLIGTIGAGLWPQQQTTYNTTPDVLTNHRLLAQWAEMNVPYAAMEVSSHALVQGRVDGLRFRVAMFTQLTRDHLDFHGTMENYFAAKKQLFDPARSQAAVVCIDDRWGQELLNYRRDAIRVSGKVGAVANVAPTQVERHPQGLRISWTTPWGDGVTDTQLIGDFNVANLAVVIGTLGALGLSFERMAELLAQLTPVAGRMQPVLLKNGVLALVDYAHTPDALEKALQAARHHSTGRVHCVFGCGGERDRGKRPLMAAAAAARADQLWVTSDNPRSESFLQIVSDMLPGMPRDARYEVVADRAEAILMAVRDAVPGDVILIAGKGHETYQEIQGVKHHYSDLEAVQAAEERAQ</sequence>
<accession>A0AB38YI03</accession>
<organism evidence="12">
    <name type="scientific">Salinispirillum sp. LH 10-3-1</name>
    <dbReference type="NCBI Taxonomy" id="2952525"/>
    <lineage>
        <taxon>Bacteria</taxon>
        <taxon>Pseudomonadati</taxon>
        <taxon>Pseudomonadota</taxon>
        <taxon>Gammaproteobacteria</taxon>
        <taxon>Oceanospirillales</taxon>
        <taxon>Saccharospirillaceae</taxon>
        <taxon>Salinispirillum</taxon>
    </lineage>
</organism>
<dbReference type="GO" id="GO:0071555">
    <property type="term" value="P:cell wall organization"/>
    <property type="evidence" value="ECO:0007669"/>
    <property type="project" value="UniProtKB-KW"/>
</dbReference>
<comment type="caution">
    <text evidence="7">Lacks conserved residue(s) required for the propagation of feature annotation.</text>
</comment>
<feature type="modified residue" description="N6-carboxylysine" evidence="7">
    <location>
        <position position="218"/>
    </location>
</feature>
<dbReference type="Gene3D" id="3.40.1390.10">
    <property type="entry name" value="MurE/MurF, N-terminal domain"/>
    <property type="match status" value="1"/>
</dbReference>
<dbReference type="AlphaFoldDB" id="A0AB38YI03"/>
<comment type="subcellular location">
    <subcellularLocation>
        <location evidence="7 8">Cytoplasm</location>
    </subcellularLocation>
</comment>
<dbReference type="NCBIfam" id="NF001126">
    <property type="entry name" value="PRK00139.1-4"/>
    <property type="match status" value="1"/>
</dbReference>
<feature type="binding site" evidence="7">
    <location>
        <begin position="151"/>
        <end position="152"/>
    </location>
    <ligand>
        <name>UDP-N-acetyl-alpha-D-muramoyl-L-alanyl-D-glutamate</name>
        <dbReference type="ChEBI" id="CHEBI:83900"/>
    </ligand>
</feature>
<feature type="domain" description="Mur ligase N-terminal catalytic" evidence="9">
    <location>
        <begin position="22"/>
        <end position="91"/>
    </location>
</feature>
<feature type="binding site" evidence="7">
    <location>
        <position position="178"/>
    </location>
    <ligand>
        <name>UDP-N-acetyl-alpha-D-muramoyl-L-alanyl-D-glutamate</name>
        <dbReference type="ChEBI" id="CHEBI:83900"/>
    </ligand>
</feature>
<dbReference type="GO" id="GO:0051301">
    <property type="term" value="P:cell division"/>
    <property type="evidence" value="ECO:0007669"/>
    <property type="project" value="UniProtKB-KW"/>
</dbReference>
<comment type="similarity">
    <text evidence="1 7">Belongs to the MurCDEF family. MurE subfamily.</text>
</comment>
<evidence type="ECO:0000259" key="9">
    <source>
        <dbReference type="Pfam" id="PF01225"/>
    </source>
</evidence>
<dbReference type="PANTHER" id="PTHR23135">
    <property type="entry name" value="MUR LIGASE FAMILY MEMBER"/>
    <property type="match status" value="1"/>
</dbReference>
<keyword evidence="4 7" id="KW-0573">Peptidoglycan synthesis</keyword>
<feature type="binding site" evidence="7">
    <location>
        <position position="184"/>
    </location>
    <ligand>
        <name>UDP-N-acetyl-alpha-D-muramoyl-L-alanyl-D-glutamate</name>
        <dbReference type="ChEBI" id="CHEBI:83900"/>
    </ligand>
</feature>
<dbReference type="SUPFAM" id="SSF53244">
    <property type="entry name" value="MurD-like peptide ligases, peptide-binding domain"/>
    <property type="match status" value="1"/>
</dbReference>
<protein>
    <recommendedName>
        <fullName evidence="7">UDP-N-acetylmuramoyl-L-alanyl-D-glutamate--2,6-diaminopimelate ligase</fullName>
        <ecNumber evidence="7">6.3.2.13</ecNumber>
    </recommendedName>
    <alternativeName>
        <fullName evidence="7">Meso-A2pm-adding enzyme</fullName>
    </alternativeName>
    <alternativeName>
        <fullName evidence="7">Meso-diaminopimelate-adding enzyme</fullName>
    </alternativeName>
    <alternativeName>
        <fullName evidence="7">UDP-MurNAc-L-Ala-D-Glu:meso-diaminopimelate ligase</fullName>
    </alternativeName>
    <alternativeName>
        <fullName evidence="7">UDP-MurNAc-tripeptide synthetase</fullName>
    </alternativeName>
    <alternativeName>
        <fullName evidence="7">UDP-N-acetylmuramyl-tripeptide synthetase</fullName>
    </alternativeName>
</protein>
<keyword evidence="7 12" id="KW-0436">Ligase</keyword>
<dbReference type="GO" id="GO:0000287">
    <property type="term" value="F:magnesium ion binding"/>
    <property type="evidence" value="ECO:0007669"/>
    <property type="project" value="UniProtKB-UniRule"/>
</dbReference>
<evidence type="ECO:0000259" key="10">
    <source>
        <dbReference type="Pfam" id="PF02875"/>
    </source>
</evidence>
<feature type="binding site" evidence="7">
    <location>
        <position position="457"/>
    </location>
    <ligand>
        <name>meso-2,6-diaminopimelate</name>
        <dbReference type="ChEBI" id="CHEBI:57791"/>
    </ligand>
</feature>
<evidence type="ECO:0000256" key="7">
    <source>
        <dbReference type="HAMAP-Rule" id="MF_00208"/>
    </source>
</evidence>
<dbReference type="InterPro" id="IPR005761">
    <property type="entry name" value="UDP-N-AcMur-Glu-dNH2Pim_ligase"/>
</dbReference>
<evidence type="ECO:0000256" key="5">
    <source>
        <dbReference type="ARBA" id="ARBA00023306"/>
    </source>
</evidence>
<keyword evidence="7" id="KW-0547">Nucleotide-binding</keyword>
<comment type="catalytic activity">
    <reaction evidence="7">
        <text>UDP-N-acetyl-alpha-D-muramoyl-L-alanyl-D-glutamate + meso-2,6-diaminopimelate + ATP = UDP-N-acetyl-alpha-D-muramoyl-L-alanyl-gamma-D-glutamyl-meso-2,6-diaminopimelate + ADP + phosphate + H(+)</text>
        <dbReference type="Rhea" id="RHEA:23676"/>
        <dbReference type="ChEBI" id="CHEBI:15378"/>
        <dbReference type="ChEBI" id="CHEBI:30616"/>
        <dbReference type="ChEBI" id="CHEBI:43474"/>
        <dbReference type="ChEBI" id="CHEBI:57791"/>
        <dbReference type="ChEBI" id="CHEBI:83900"/>
        <dbReference type="ChEBI" id="CHEBI:83905"/>
        <dbReference type="ChEBI" id="CHEBI:456216"/>
        <dbReference type="EC" id="6.3.2.13"/>
    </reaction>
</comment>
<dbReference type="RefSeq" id="WP_304996260.1">
    <property type="nucleotide sequence ID" value="NZ_CP101717.1"/>
</dbReference>
<dbReference type="NCBIfam" id="TIGR01085">
    <property type="entry name" value="murE"/>
    <property type="match status" value="1"/>
</dbReference>
<keyword evidence="6 7" id="KW-0961">Cell wall biogenesis/degradation</keyword>
<dbReference type="InterPro" id="IPR036565">
    <property type="entry name" value="Mur-like_cat_sf"/>
</dbReference>
<feature type="binding site" evidence="7">
    <location>
        <position position="24"/>
    </location>
    <ligand>
        <name>UDP-N-acetyl-alpha-D-muramoyl-L-alanyl-D-glutamate</name>
        <dbReference type="ChEBI" id="CHEBI:83900"/>
    </ligand>
</feature>
<dbReference type="InterPro" id="IPR013221">
    <property type="entry name" value="Mur_ligase_cen"/>
</dbReference>
<proteinExistence type="inferred from homology"/>
<comment type="PTM">
    <text evidence="7">Carboxylation is probably crucial for Mg(2+) binding and, consequently, for the gamma-phosphate positioning of ATP.</text>
</comment>
<keyword evidence="2 7" id="KW-0132">Cell division</keyword>
<dbReference type="Pfam" id="PF02875">
    <property type="entry name" value="Mur_ligase_C"/>
    <property type="match status" value="1"/>
</dbReference>
<dbReference type="SUPFAM" id="SSF63418">
    <property type="entry name" value="MurE/MurF N-terminal domain"/>
    <property type="match status" value="1"/>
</dbReference>
<feature type="binding site" evidence="7">
    <location>
        <begin position="109"/>
        <end position="115"/>
    </location>
    <ligand>
        <name>ATP</name>
        <dbReference type="ChEBI" id="CHEBI:30616"/>
    </ligand>
</feature>
<dbReference type="PANTHER" id="PTHR23135:SF4">
    <property type="entry name" value="UDP-N-ACETYLMURAMOYL-L-ALANYL-D-GLUTAMATE--2,6-DIAMINOPIMELATE LIGASE MURE HOMOLOG, CHLOROPLASTIC"/>
    <property type="match status" value="1"/>
</dbReference>
<feature type="binding site" evidence="7">
    <location>
        <position position="378"/>
    </location>
    <ligand>
        <name>meso-2,6-diaminopimelate</name>
        <dbReference type="ChEBI" id="CHEBI:57791"/>
    </ligand>
</feature>
<feature type="binding site" evidence="7">
    <location>
        <position position="22"/>
    </location>
    <ligand>
        <name>UDP-N-acetyl-alpha-D-muramoyl-L-alanyl-D-glutamate</name>
        <dbReference type="ChEBI" id="CHEBI:83900"/>
    </ligand>
</feature>
<evidence type="ECO:0000313" key="12">
    <source>
        <dbReference type="EMBL" id="WLD58972.1"/>
    </source>
</evidence>
<dbReference type="InterPro" id="IPR036615">
    <property type="entry name" value="Mur_ligase_C_dom_sf"/>
</dbReference>
<comment type="function">
    <text evidence="7">Catalyzes the addition of meso-diaminopimelic acid to the nucleotide precursor UDP-N-acetylmuramoyl-L-alanyl-D-glutamate (UMAG) in the biosynthesis of bacterial cell-wall peptidoglycan.</text>
</comment>
<keyword evidence="3 7" id="KW-0133">Cell shape</keyword>
<gene>
    <name evidence="7" type="primary">murE</name>
    <name evidence="12" type="ORF">NFC81_04075</name>
</gene>
<dbReference type="SUPFAM" id="SSF53623">
    <property type="entry name" value="MurD-like peptide ligases, catalytic domain"/>
    <property type="match status" value="1"/>
</dbReference>
<feature type="binding site" evidence="7">
    <location>
        <begin position="402"/>
        <end position="405"/>
    </location>
    <ligand>
        <name>meso-2,6-diaminopimelate</name>
        <dbReference type="ChEBI" id="CHEBI:57791"/>
    </ligand>
</feature>
<feature type="binding site" evidence="7">
    <location>
        <position position="186"/>
    </location>
    <ligand>
        <name>UDP-N-acetyl-alpha-D-muramoyl-L-alanyl-D-glutamate</name>
        <dbReference type="ChEBI" id="CHEBI:83900"/>
    </ligand>
</feature>
<dbReference type="NCBIfam" id="NF001124">
    <property type="entry name" value="PRK00139.1-2"/>
    <property type="match status" value="1"/>
</dbReference>
<reference evidence="12" key="1">
    <citation type="submission" date="2022-07" db="EMBL/GenBank/DDBJ databases">
        <title>Complete genome sequence of Salinispirillum sp. LH10-3-1 capable of multiple carbohydrate inversion isolated from a soda lake.</title>
        <authorList>
            <person name="Liu J."/>
            <person name="Zhai Y."/>
            <person name="Zhang H."/>
            <person name="Yang H."/>
            <person name="Qu J."/>
            <person name="Li J."/>
        </authorList>
    </citation>
    <scope>NUCLEOTIDE SEQUENCE</scope>
    <source>
        <strain evidence="12">LH 10-3-1</strain>
    </source>
</reference>
<dbReference type="Gene3D" id="3.90.190.20">
    <property type="entry name" value="Mur ligase, C-terminal domain"/>
    <property type="match status" value="1"/>
</dbReference>
<name>A0AB38YI03_9GAMM</name>
<feature type="binding site" evidence="7">
    <location>
        <position position="453"/>
    </location>
    <ligand>
        <name>meso-2,6-diaminopimelate</name>
        <dbReference type="ChEBI" id="CHEBI:57791"/>
    </ligand>
</feature>
<dbReference type="GO" id="GO:0008360">
    <property type="term" value="P:regulation of cell shape"/>
    <property type="evidence" value="ECO:0007669"/>
    <property type="project" value="UniProtKB-KW"/>
</dbReference>
<evidence type="ECO:0000259" key="11">
    <source>
        <dbReference type="Pfam" id="PF08245"/>
    </source>
</evidence>
<evidence type="ECO:0000256" key="8">
    <source>
        <dbReference type="RuleBase" id="RU004135"/>
    </source>
</evidence>
<evidence type="ECO:0000256" key="6">
    <source>
        <dbReference type="ARBA" id="ARBA00023316"/>
    </source>
</evidence>
<dbReference type="EC" id="6.3.2.13" evidence="7"/>
<evidence type="ECO:0000256" key="4">
    <source>
        <dbReference type="ARBA" id="ARBA00022984"/>
    </source>
</evidence>
<evidence type="ECO:0000256" key="2">
    <source>
        <dbReference type="ARBA" id="ARBA00022618"/>
    </source>
</evidence>
<feature type="binding site" evidence="7">
    <location>
        <position position="150"/>
    </location>
    <ligand>
        <name>UDP-N-acetyl-alpha-D-muramoyl-L-alanyl-D-glutamate</name>
        <dbReference type="ChEBI" id="CHEBI:83900"/>
    </ligand>
</feature>
<keyword evidence="5 7" id="KW-0131">Cell cycle</keyword>
<evidence type="ECO:0000256" key="3">
    <source>
        <dbReference type="ARBA" id="ARBA00022960"/>
    </source>
</evidence>
<comment type="pathway">
    <text evidence="7 8">Cell wall biogenesis; peptidoglycan biosynthesis.</text>
</comment>
<dbReference type="GO" id="GO:0005737">
    <property type="term" value="C:cytoplasm"/>
    <property type="evidence" value="ECO:0007669"/>
    <property type="project" value="UniProtKB-SubCell"/>
</dbReference>
<dbReference type="HAMAP" id="MF_00208">
    <property type="entry name" value="MurE"/>
    <property type="match status" value="1"/>
</dbReference>
<dbReference type="Pfam" id="PF08245">
    <property type="entry name" value="Mur_ligase_M"/>
    <property type="match status" value="1"/>
</dbReference>
<keyword evidence="7" id="KW-0963">Cytoplasm</keyword>
<dbReference type="GO" id="GO:0005524">
    <property type="term" value="F:ATP binding"/>
    <property type="evidence" value="ECO:0007669"/>
    <property type="project" value="UniProtKB-UniRule"/>
</dbReference>
<feature type="domain" description="Mur ligase C-terminal" evidence="10">
    <location>
        <begin position="329"/>
        <end position="455"/>
    </location>
</feature>
<dbReference type="InterPro" id="IPR035911">
    <property type="entry name" value="MurE/MurF_N"/>
</dbReference>
<comment type="cofactor">
    <cofactor evidence="7">
        <name>Mg(2+)</name>
        <dbReference type="ChEBI" id="CHEBI:18420"/>
    </cofactor>
</comment>
<dbReference type="GO" id="GO:0009252">
    <property type="term" value="P:peptidoglycan biosynthetic process"/>
    <property type="evidence" value="ECO:0007669"/>
    <property type="project" value="UniProtKB-UniRule"/>
</dbReference>
<keyword evidence="7" id="KW-0460">Magnesium</keyword>
<dbReference type="EMBL" id="CP101717">
    <property type="protein sequence ID" value="WLD58972.1"/>
    <property type="molecule type" value="Genomic_DNA"/>
</dbReference>
<keyword evidence="7" id="KW-0067">ATP-binding</keyword>
<feature type="domain" description="Mur ligase central" evidence="11">
    <location>
        <begin position="107"/>
        <end position="306"/>
    </location>
</feature>
<dbReference type="InterPro" id="IPR004101">
    <property type="entry name" value="Mur_ligase_C"/>
</dbReference>
<feature type="short sequence motif" description="Meso-diaminopimelate recognition motif" evidence="7">
    <location>
        <begin position="402"/>
        <end position="405"/>
    </location>
</feature>
<dbReference type="GO" id="GO:0008765">
    <property type="term" value="F:UDP-N-acetylmuramoylalanyl-D-glutamate-2,6-diaminopimelate ligase activity"/>
    <property type="evidence" value="ECO:0007669"/>
    <property type="project" value="UniProtKB-UniRule"/>
</dbReference>
<dbReference type="InterPro" id="IPR000713">
    <property type="entry name" value="Mur_ligase_N"/>
</dbReference>
<evidence type="ECO:0000256" key="1">
    <source>
        <dbReference type="ARBA" id="ARBA00005898"/>
    </source>
</evidence>
<dbReference type="Gene3D" id="3.40.1190.10">
    <property type="entry name" value="Mur-like, catalytic domain"/>
    <property type="match status" value="1"/>
</dbReference>
<dbReference type="Pfam" id="PF01225">
    <property type="entry name" value="Mur_ligase"/>
    <property type="match status" value="1"/>
</dbReference>